<accession>A0ABU4FZ18</accession>
<dbReference type="SMART" id="SM00363">
    <property type="entry name" value="S4"/>
    <property type="match status" value="1"/>
</dbReference>
<sequence length="258" mass="29461">MDGILQHFRKEEQPFIEMAMGWMREVEDLYSPKLTDFLDPRQRFIVESVVGGSGLLVSEDGGFSGAERKRMLIYPDYYVPTHEDFQITVFDVRYASKFLTLEHPMMLGSLMGLGLDRSKFGDIRFMSGDVQFATVTELSTYLTANFTTAGKAKIHVTELTNRTEWIELEEVWLEETQIISSLRLDTVIASLLNVSRQKSASYVSGGKVKVNWRVVEQPAFELNESDILSIRGHGRFKMIAIEGRTKKDKIRLMTGKLE</sequence>
<dbReference type="Proteomes" id="UP001280629">
    <property type="component" value="Unassembled WGS sequence"/>
</dbReference>
<proteinExistence type="predicted"/>
<dbReference type="Pfam" id="PF21278">
    <property type="entry name" value="YlmH_1st"/>
    <property type="match status" value="1"/>
</dbReference>
<dbReference type="InterPro" id="IPR040591">
    <property type="entry name" value="RqcP2_RBD"/>
</dbReference>
<dbReference type="Pfam" id="PF17774">
    <property type="entry name" value="YlmH_RBD"/>
    <property type="match status" value="1"/>
</dbReference>
<evidence type="ECO:0000313" key="4">
    <source>
        <dbReference type="Proteomes" id="UP001280629"/>
    </source>
</evidence>
<evidence type="ECO:0000313" key="3">
    <source>
        <dbReference type="EMBL" id="MDW0109298.1"/>
    </source>
</evidence>
<dbReference type="RefSeq" id="WP_317934760.1">
    <property type="nucleotide sequence ID" value="NZ_JAUBDH010000002.1"/>
</dbReference>
<keyword evidence="1" id="KW-0694">RNA-binding</keyword>
<dbReference type="CDD" id="cd00165">
    <property type="entry name" value="S4"/>
    <property type="match status" value="1"/>
</dbReference>
<gene>
    <name evidence="3" type="ORF">QT716_04425</name>
</gene>
<dbReference type="InterPro" id="IPR036986">
    <property type="entry name" value="S4_RNA-bd_sf"/>
</dbReference>
<dbReference type="PROSITE" id="PS50889">
    <property type="entry name" value="S4"/>
    <property type="match status" value="1"/>
</dbReference>
<evidence type="ECO:0000256" key="1">
    <source>
        <dbReference type="PROSITE-ProRule" id="PRU00182"/>
    </source>
</evidence>
<dbReference type="Gene3D" id="3.30.1370.160">
    <property type="match status" value="1"/>
</dbReference>
<dbReference type="Gene3D" id="3.30.70.330">
    <property type="match status" value="1"/>
</dbReference>
<protein>
    <submittedName>
        <fullName evidence="3">RNA-binding protein</fullName>
    </submittedName>
</protein>
<organism evidence="3 4">
    <name type="scientific">Sporosarcina aquimarina</name>
    <dbReference type="NCBI Taxonomy" id="114975"/>
    <lineage>
        <taxon>Bacteria</taxon>
        <taxon>Bacillati</taxon>
        <taxon>Bacillota</taxon>
        <taxon>Bacilli</taxon>
        <taxon>Bacillales</taxon>
        <taxon>Caryophanaceae</taxon>
        <taxon>Sporosarcina</taxon>
    </lineage>
</organism>
<dbReference type="InterPro" id="IPR002942">
    <property type="entry name" value="S4_RNA-bd"/>
</dbReference>
<dbReference type="InterPro" id="IPR048443">
    <property type="entry name" value="RqcP2_N"/>
</dbReference>
<dbReference type="SUPFAM" id="SSF55174">
    <property type="entry name" value="Alpha-L RNA-binding motif"/>
    <property type="match status" value="1"/>
</dbReference>
<dbReference type="Pfam" id="PF01479">
    <property type="entry name" value="S4"/>
    <property type="match status" value="1"/>
</dbReference>
<feature type="domain" description="RNA-binding S4" evidence="2">
    <location>
        <begin position="182"/>
        <end position="251"/>
    </location>
</feature>
<comment type="caution">
    <text evidence="3">The sequence shown here is derived from an EMBL/GenBank/DDBJ whole genome shotgun (WGS) entry which is preliminary data.</text>
</comment>
<dbReference type="EMBL" id="JAUBDH010000002">
    <property type="protein sequence ID" value="MDW0109298.1"/>
    <property type="molecule type" value="Genomic_DNA"/>
</dbReference>
<reference evidence="3 4" key="1">
    <citation type="submission" date="2023-06" db="EMBL/GenBank/DDBJ databases">
        <title>Sporosarcina sp. nov., isolated from Korean traditional fermented seafood 'Jeotgal'.</title>
        <authorList>
            <person name="Yang A.-I."/>
            <person name="Shin N.-R."/>
        </authorList>
    </citation>
    <scope>NUCLEOTIDE SEQUENCE [LARGE SCALE GENOMIC DNA]</scope>
    <source>
        <strain evidence="3 4">KCTC3840</strain>
    </source>
</reference>
<dbReference type="InterPro" id="IPR012677">
    <property type="entry name" value="Nucleotide-bd_a/b_plait_sf"/>
</dbReference>
<name>A0ABU4FZ18_9BACL</name>
<dbReference type="Gene3D" id="3.10.290.10">
    <property type="entry name" value="RNA-binding S4 domain"/>
    <property type="match status" value="1"/>
</dbReference>
<keyword evidence="4" id="KW-1185">Reference proteome</keyword>
<evidence type="ECO:0000259" key="2">
    <source>
        <dbReference type="SMART" id="SM00363"/>
    </source>
</evidence>